<evidence type="ECO:0000256" key="2">
    <source>
        <dbReference type="ARBA" id="ARBA00010596"/>
    </source>
</evidence>
<gene>
    <name evidence="10" type="primary">LOC104601124</name>
</gene>
<dbReference type="STRING" id="4432.A0A1U8AK26"/>
<dbReference type="PANTHER" id="PTHR12822:SF5">
    <property type="entry name" value="PROTEIN YIP"/>
    <property type="match status" value="1"/>
</dbReference>
<evidence type="ECO:0000259" key="8">
    <source>
        <dbReference type="Pfam" id="PF04893"/>
    </source>
</evidence>
<feature type="transmembrane region" description="Helical" evidence="6">
    <location>
        <begin position="206"/>
        <end position="230"/>
    </location>
</feature>
<keyword evidence="9" id="KW-1185">Reference proteome</keyword>
<dbReference type="RefSeq" id="XP_010262635.1">
    <property type="nucleotide sequence ID" value="XM_010264333.2"/>
</dbReference>
<feature type="compositionally biased region" description="Basic and acidic residues" evidence="7">
    <location>
        <begin position="146"/>
        <end position="158"/>
    </location>
</feature>
<accession>A0A1U8AK26</accession>
<feature type="domain" description="Yip1" evidence="8">
    <location>
        <begin position="161"/>
        <end position="314"/>
    </location>
</feature>
<evidence type="ECO:0000256" key="1">
    <source>
        <dbReference type="ARBA" id="ARBA00004141"/>
    </source>
</evidence>
<protein>
    <recommendedName>
        <fullName evidence="6">Protein YIP</fullName>
    </recommendedName>
</protein>
<evidence type="ECO:0000313" key="10">
    <source>
        <dbReference type="RefSeq" id="XP_010262635.1"/>
    </source>
</evidence>
<dbReference type="GeneID" id="104601124"/>
<dbReference type="GO" id="GO:0016192">
    <property type="term" value="P:vesicle-mediated transport"/>
    <property type="evidence" value="ECO:0007669"/>
    <property type="project" value="InterPro"/>
</dbReference>
<feature type="transmembrane region" description="Helical" evidence="6">
    <location>
        <begin position="267"/>
        <end position="285"/>
    </location>
</feature>
<dbReference type="InterPro" id="IPR006977">
    <property type="entry name" value="Yip1_dom"/>
</dbReference>
<name>A0A1U8AK26_NELNU</name>
<evidence type="ECO:0000256" key="7">
    <source>
        <dbReference type="SAM" id="MobiDB-lite"/>
    </source>
</evidence>
<keyword evidence="4 6" id="KW-1133">Transmembrane helix</keyword>
<dbReference type="OMA" id="MFQINFY"/>
<dbReference type="KEGG" id="nnu:104601124"/>
<dbReference type="Pfam" id="PF04893">
    <property type="entry name" value="Yip1"/>
    <property type="match status" value="1"/>
</dbReference>
<dbReference type="OrthoDB" id="10256463at2759"/>
<dbReference type="PANTHER" id="PTHR12822">
    <property type="entry name" value="PROTEIN YIPF"/>
    <property type="match status" value="1"/>
</dbReference>
<dbReference type="Proteomes" id="UP000189703">
    <property type="component" value="Unplaced"/>
</dbReference>
<sequence length="320" mass="35772">MDESYTSLPSSHLLGSVPAVVSEEKKTTNYEVPEANLQIFPPAIGADRGHGYQSLGSLNGGDEQQATNNWKGLFSISSYTQYFNVDADIVVDRIIGSMNPTSGNFFDKIEANPDLKLGLNRLATSCGETHLQPKREQQNSQIPSAKEQESNKRDRDSPLARQRKQIYGLIWISATLVFLLASLGNCATYLIHKQTNHSTSWSFDVSYVSVAACTVYGYVLVVPTAFYFLLQYLGISASLVRFWCMWGYSLFIFIPTSFLLIIPVELIRWIIIILVSVASACFVTLNLKSYIQGNDLMLMLVSSFVLQVALALFIKIWFFP</sequence>
<feature type="transmembrane region" description="Helical" evidence="6">
    <location>
        <begin position="242"/>
        <end position="261"/>
    </location>
</feature>
<comment type="similarity">
    <text evidence="2 6">Belongs to the YIP1 family.</text>
</comment>
<dbReference type="GO" id="GO:0005794">
    <property type="term" value="C:Golgi apparatus"/>
    <property type="evidence" value="ECO:0000318"/>
    <property type="project" value="GO_Central"/>
</dbReference>
<evidence type="ECO:0000256" key="6">
    <source>
        <dbReference type="RuleBase" id="RU361264"/>
    </source>
</evidence>
<evidence type="ECO:0000256" key="4">
    <source>
        <dbReference type="ARBA" id="ARBA00022989"/>
    </source>
</evidence>
<keyword evidence="5 6" id="KW-0472">Membrane</keyword>
<feature type="transmembrane region" description="Helical" evidence="6">
    <location>
        <begin position="297"/>
        <end position="318"/>
    </location>
</feature>
<dbReference type="GO" id="GO:0031267">
    <property type="term" value="F:small GTPase binding"/>
    <property type="evidence" value="ECO:0007669"/>
    <property type="project" value="InterPro"/>
</dbReference>
<dbReference type="GO" id="GO:0000139">
    <property type="term" value="C:Golgi membrane"/>
    <property type="evidence" value="ECO:0007669"/>
    <property type="project" value="UniProtKB-SubCell"/>
</dbReference>
<evidence type="ECO:0000256" key="5">
    <source>
        <dbReference type="ARBA" id="ARBA00023136"/>
    </source>
</evidence>
<keyword evidence="3 6" id="KW-0812">Transmembrane</keyword>
<dbReference type="AlphaFoldDB" id="A0A1U8AK26"/>
<evidence type="ECO:0000256" key="3">
    <source>
        <dbReference type="ARBA" id="ARBA00022692"/>
    </source>
</evidence>
<dbReference type="eggNOG" id="KOG3114">
    <property type="taxonomic scope" value="Eukaryota"/>
</dbReference>
<dbReference type="FunCoup" id="A0A1U8AK26">
    <property type="interactions" value="3589"/>
</dbReference>
<reference evidence="10" key="1">
    <citation type="submission" date="2025-08" db="UniProtKB">
        <authorList>
            <consortium name="RefSeq"/>
        </authorList>
    </citation>
    <scope>IDENTIFICATION</scope>
</reference>
<dbReference type="InParanoid" id="A0A1U8AK26"/>
<proteinExistence type="inferred from homology"/>
<evidence type="ECO:0000313" key="9">
    <source>
        <dbReference type="Proteomes" id="UP000189703"/>
    </source>
</evidence>
<feature type="transmembrane region" description="Helical" evidence="6">
    <location>
        <begin position="166"/>
        <end position="191"/>
    </location>
</feature>
<feature type="region of interest" description="Disordered" evidence="7">
    <location>
        <begin position="129"/>
        <end position="159"/>
    </location>
</feature>
<dbReference type="InterPro" id="IPR039765">
    <property type="entry name" value="Yip5/YIPF1/YIPF2"/>
</dbReference>
<organism evidence="9 10">
    <name type="scientific">Nelumbo nucifera</name>
    <name type="common">Sacred lotus</name>
    <dbReference type="NCBI Taxonomy" id="4432"/>
    <lineage>
        <taxon>Eukaryota</taxon>
        <taxon>Viridiplantae</taxon>
        <taxon>Streptophyta</taxon>
        <taxon>Embryophyta</taxon>
        <taxon>Tracheophyta</taxon>
        <taxon>Spermatophyta</taxon>
        <taxon>Magnoliopsida</taxon>
        <taxon>Proteales</taxon>
        <taxon>Nelumbonaceae</taxon>
        <taxon>Nelumbo</taxon>
    </lineage>
</organism>
<comment type="subcellular location">
    <subcellularLocation>
        <location evidence="6">Golgi apparatus membrane</location>
        <topology evidence="6">Multi-pass membrane protein</topology>
    </subcellularLocation>
    <subcellularLocation>
        <location evidence="1">Membrane</location>
        <topology evidence="1">Multi-pass membrane protein</topology>
    </subcellularLocation>
</comment>